<feature type="compositionally biased region" description="Low complexity" evidence="5">
    <location>
        <begin position="382"/>
        <end position="398"/>
    </location>
</feature>
<gene>
    <name evidence="7" type="ORF">BOX15_Mlig024286g1</name>
</gene>
<dbReference type="SUPFAM" id="SSF57716">
    <property type="entry name" value="Glucocorticoid receptor-like (DNA-binding domain)"/>
    <property type="match status" value="2"/>
</dbReference>
<dbReference type="OrthoDB" id="6233082at2759"/>
<accession>A0A267G033</accession>
<feature type="compositionally biased region" description="Polar residues" evidence="5">
    <location>
        <begin position="18"/>
        <end position="30"/>
    </location>
</feature>
<comment type="caution">
    <text evidence="7">The sequence shown here is derived from an EMBL/GenBank/DDBJ whole genome shotgun (WGS) entry which is preliminary data.</text>
</comment>
<feature type="compositionally biased region" description="Basic and acidic residues" evidence="5">
    <location>
        <begin position="241"/>
        <end position="259"/>
    </location>
</feature>
<evidence type="ECO:0000313" key="7">
    <source>
        <dbReference type="EMBL" id="PAA79440.1"/>
    </source>
</evidence>
<evidence type="ECO:0000256" key="1">
    <source>
        <dbReference type="ARBA" id="ARBA00022723"/>
    </source>
</evidence>
<keyword evidence="1 4" id="KW-0479">Metal-binding</keyword>
<dbReference type="PROSITE" id="PS00478">
    <property type="entry name" value="LIM_DOMAIN_1"/>
    <property type="match status" value="1"/>
</dbReference>
<dbReference type="Proteomes" id="UP000215902">
    <property type="component" value="Unassembled WGS sequence"/>
</dbReference>
<feature type="non-terminal residue" evidence="7">
    <location>
        <position position="1"/>
    </location>
</feature>
<feature type="region of interest" description="Disordered" evidence="5">
    <location>
        <begin position="183"/>
        <end position="205"/>
    </location>
</feature>
<evidence type="ECO:0000256" key="4">
    <source>
        <dbReference type="PROSITE-ProRule" id="PRU00125"/>
    </source>
</evidence>
<dbReference type="Pfam" id="PF00412">
    <property type="entry name" value="LIM"/>
    <property type="match status" value="1"/>
</dbReference>
<dbReference type="PANTHER" id="PTHR24206">
    <property type="entry name" value="OS06G0237300 PROTEIN"/>
    <property type="match status" value="1"/>
</dbReference>
<organism evidence="7 8">
    <name type="scientific">Macrostomum lignano</name>
    <dbReference type="NCBI Taxonomy" id="282301"/>
    <lineage>
        <taxon>Eukaryota</taxon>
        <taxon>Metazoa</taxon>
        <taxon>Spiralia</taxon>
        <taxon>Lophotrochozoa</taxon>
        <taxon>Platyhelminthes</taxon>
        <taxon>Rhabditophora</taxon>
        <taxon>Macrostomorpha</taxon>
        <taxon>Macrostomida</taxon>
        <taxon>Macrostomidae</taxon>
        <taxon>Macrostomum</taxon>
    </lineage>
</organism>
<dbReference type="InterPro" id="IPR001781">
    <property type="entry name" value="Znf_LIM"/>
</dbReference>
<sequence length="463" mass="50097">TVEDLLDLGSEAPVPNISEVSLNETAATDSKQPEQRLESEDTQQQVAAAEEESGGEDQPPLESVGAEESAEEAVAIATESANGDEFGSRMSSGNGSVGQGQGGGADSCKMCHGRVYPMERLTSDGQVYHKSCYRCYKCKRQLSVGNFAIMDDRLYCQPHYIELFRLKGSYRFHDSAGVPVNSIAGSGDESVENGGGSNDSGHVPKLSNIKSRFESFEEQPPASPSKRKEKVYYAGLQSARHRYETATSEKERPHSEKPKRFTPPREGSAGVVESQPQELPPDVVRCYDNGDSDDRPAPGSSRNVLARFREIEQQNGNHQPPAKEAEARPRSPPVSKPQQPRQQQQQLDFDYSAPVSDATVSESQPTPLPDGVVRSGAPTPPTSCRRPTPPARRCSCGAAKRRRWTRRAHRIPRLPSGASASCGTAPGSSARRRQTAMSACHSARSRNAATAMTRATARSSAKA</sequence>
<proteinExistence type="predicted"/>
<keyword evidence="8" id="KW-1185">Reference proteome</keyword>
<feature type="domain" description="LIM zinc-binding" evidence="6">
    <location>
        <begin position="106"/>
        <end position="166"/>
    </location>
</feature>
<feature type="compositionally biased region" description="Low complexity" evidence="5">
    <location>
        <begin position="336"/>
        <end position="346"/>
    </location>
</feature>
<protein>
    <recommendedName>
        <fullName evidence="6">LIM zinc-binding domain-containing protein</fullName>
    </recommendedName>
</protein>
<feature type="region of interest" description="Disordered" evidence="5">
    <location>
        <begin position="239"/>
        <end position="463"/>
    </location>
</feature>
<evidence type="ECO:0000256" key="3">
    <source>
        <dbReference type="ARBA" id="ARBA00023038"/>
    </source>
</evidence>
<evidence type="ECO:0000256" key="5">
    <source>
        <dbReference type="SAM" id="MobiDB-lite"/>
    </source>
</evidence>
<dbReference type="SMART" id="SM00132">
    <property type="entry name" value="LIM"/>
    <property type="match status" value="1"/>
</dbReference>
<dbReference type="GO" id="GO:0046872">
    <property type="term" value="F:metal ion binding"/>
    <property type="evidence" value="ECO:0007669"/>
    <property type="project" value="UniProtKB-KW"/>
</dbReference>
<feature type="compositionally biased region" description="Basic residues" evidence="5">
    <location>
        <begin position="399"/>
        <end position="412"/>
    </location>
</feature>
<dbReference type="AlphaFoldDB" id="A0A267G033"/>
<keyword evidence="2 4" id="KW-0862">Zinc</keyword>
<feature type="region of interest" description="Disordered" evidence="5">
    <location>
        <begin position="1"/>
        <end position="103"/>
    </location>
</feature>
<dbReference type="PROSITE" id="PS50023">
    <property type="entry name" value="LIM_DOMAIN_2"/>
    <property type="match status" value="1"/>
</dbReference>
<dbReference type="STRING" id="282301.A0A267G033"/>
<evidence type="ECO:0000313" key="8">
    <source>
        <dbReference type="Proteomes" id="UP000215902"/>
    </source>
</evidence>
<reference evidence="7 8" key="1">
    <citation type="submission" date="2017-06" db="EMBL/GenBank/DDBJ databases">
        <title>A platform for efficient transgenesis in Macrostomum lignano, a flatworm model organism for stem cell research.</title>
        <authorList>
            <person name="Berezikov E."/>
        </authorList>
    </citation>
    <scope>NUCLEOTIDE SEQUENCE [LARGE SCALE GENOMIC DNA]</scope>
    <source>
        <strain evidence="7">DV1</strain>
        <tissue evidence="7">Whole organism</tissue>
    </source>
</reference>
<keyword evidence="3 4" id="KW-0440">LIM domain</keyword>
<dbReference type="FunFam" id="2.10.110.10:FF:000002">
    <property type="entry name" value="LIM domain and actin-binding 1"/>
    <property type="match status" value="1"/>
</dbReference>
<feature type="compositionally biased region" description="Low complexity" evidence="5">
    <location>
        <begin position="445"/>
        <end position="463"/>
    </location>
</feature>
<evidence type="ECO:0000256" key="2">
    <source>
        <dbReference type="ARBA" id="ARBA00022833"/>
    </source>
</evidence>
<evidence type="ECO:0000259" key="6">
    <source>
        <dbReference type="PROSITE" id="PS50023"/>
    </source>
</evidence>
<dbReference type="Gene3D" id="2.10.110.10">
    <property type="entry name" value="Cysteine Rich Protein"/>
    <property type="match status" value="1"/>
</dbReference>
<dbReference type="CDD" id="cd09358">
    <property type="entry name" value="LIM_Mical_like"/>
    <property type="match status" value="1"/>
</dbReference>
<feature type="compositionally biased region" description="Low complexity" evidence="5">
    <location>
        <begin position="62"/>
        <end position="81"/>
    </location>
</feature>
<name>A0A267G033_9PLAT</name>
<dbReference type="EMBL" id="NIVC01000633">
    <property type="protein sequence ID" value="PAA79440.1"/>
    <property type="molecule type" value="Genomic_DNA"/>
</dbReference>